<accession>A0A131ZWB7</accession>
<dbReference type="PANTHER" id="PTHR43861">
    <property type="entry name" value="TRANS-ACONITATE 2-METHYLTRANSFERASE-RELATED"/>
    <property type="match status" value="1"/>
</dbReference>
<evidence type="ECO:0000313" key="3">
    <source>
        <dbReference type="Proteomes" id="UP000616769"/>
    </source>
</evidence>
<dbReference type="EMBL" id="JXLN01003323">
    <property type="protein sequence ID" value="KPM02947.1"/>
    <property type="molecule type" value="Genomic_DNA"/>
</dbReference>
<dbReference type="GO" id="GO:0008757">
    <property type="term" value="F:S-adenosylmethionine-dependent methyltransferase activity"/>
    <property type="evidence" value="ECO:0007669"/>
    <property type="project" value="InterPro"/>
</dbReference>
<name>A0A131ZWB7_SARSC</name>
<dbReference type="InterPro" id="IPR013216">
    <property type="entry name" value="Methyltransf_11"/>
</dbReference>
<reference evidence="2 3" key="1">
    <citation type="journal article" date="2015" name="Parasit. Vectors">
        <title>Draft genome of the scabies mite.</title>
        <authorList>
            <person name="Rider S.D.Jr."/>
            <person name="Morgan M.S."/>
            <person name="Arlian L.G."/>
        </authorList>
    </citation>
    <scope>NUCLEOTIDE SEQUENCE [LARGE SCALE GENOMIC DNA]</scope>
    <source>
        <strain evidence="2">Arlian Lab</strain>
    </source>
</reference>
<keyword evidence="2" id="KW-0489">Methyltransferase</keyword>
<sequence>MDIGCGTGRVTSLIDCRLRCEQIVALDFDIKAIKHAEANFSSPRISYVIDDIASPWNELCPAIRKLENKVDLIISNRVLHWIEDKQQAIENIYRLLRKNGKLYTNISTVLNLFDDLSVEEQKQFSKLIHLPTEIEQIENYRQLFEAVNFRLDLVESIHLQQIYPKNEFESIILQYFPNLSKKCLLEKDPERRDQIMTSTKLKDYVQKAFLRLYTREIIEDDNALKYELTYGQIRIIAEKP</sequence>
<evidence type="ECO:0000259" key="1">
    <source>
        <dbReference type="Pfam" id="PF08241"/>
    </source>
</evidence>
<organism evidence="2 3">
    <name type="scientific">Sarcoptes scabiei</name>
    <name type="common">Itch mite</name>
    <name type="synonym">Acarus scabiei</name>
    <dbReference type="NCBI Taxonomy" id="52283"/>
    <lineage>
        <taxon>Eukaryota</taxon>
        <taxon>Metazoa</taxon>
        <taxon>Ecdysozoa</taxon>
        <taxon>Arthropoda</taxon>
        <taxon>Chelicerata</taxon>
        <taxon>Arachnida</taxon>
        <taxon>Acari</taxon>
        <taxon>Acariformes</taxon>
        <taxon>Sarcoptiformes</taxon>
        <taxon>Astigmata</taxon>
        <taxon>Psoroptidia</taxon>
        <taxon>Sarcoptoidea</taxon>
        <taxon>Sarcoptidae</taxon>
        <taxon>Sarcoptinae</taxon>
        <taxon>Sarcoptes</taxon>
    </lineage>
</organism>
<dbReference type="Pfam" id="PF08241">
    <property type="entry name" value="Methyltransf_11"/>
    <property type="match status" value="1"/>
</dbReference>
<dbReference type="CDD" id="cd02440">
    <property type="entry name" value="AdoMet_MTases"/>
    <property type="match status" value="1"/>
</dbReference>
<evidence type="ECO:0000313" key="2">
    <source>
        <dbReference type="EMBL" id="KPM02947.1"/>
    </source>
</evidence>
<dbReference type="OrthoDB" id="6493221at2759"/>
<dbReference type="AlphaFoldDB" id="A0A131ZWB7"/>
<dbReference type="Proteomes" id="UP000616769">
    <property type="component" value="Unassembled WGS sequence"/>
</dbReference>
<protein>
    <submittedName>
        <fullName evidence="2">Acid methyltransferase-like protein</fullName>
    </submittedName>
</protein>
<feature type="domain" description="Methyltransferase type 11" evidence="1">
    <location>
        <begin position="2"/>
        <end position="103"/>
    </location>
</feature>
<dbReference type="InterPro" id="IPR029063">
    <property type="entry name" value="SAM-dependent_MTases_sf"/>
</dbReference>
<keyword evidence="2" id="KW-0808">Transferase</keyword>
<proteinExistence type="predicted"/>
<dbReference type="Gene3D" id="3.40.50.150">
    <property type="entry name" value="Vaccinia Virus protein VP39"/>
    <property type="match status" value="1"/>
</dbReference>
<gene>
    <name evidence="2" type="ORF">QR98_0013730</name>
</gene>
<dbReference type="PANTHER" id="PTHR43861:SF1">
    <property type="entry name" value="TRANS-ACONITATE 2-METHYLTRANSFERASE"/>
    <property type="match status" value="1"/>
</dbReference>
<dbReference type="GO" id="GO:0032259">
    <property type="term" value="P:methylation"/>
    <property type="evidence" value="ECO:0007669"/>
    <property type="project" value="UniProtKB-KW"/>
</dbReference>
<comment type="caution">
    <text evidence="2">The sequence shown here is derived from an EMBL/GenBank/DDBJ whole genome shotgun (WGS) entry which is preliminary data.</text>
</comment>
<dbReference type="SUPFAM" id="SSF53335">
    <property type="entry name" value="S-adenosyl-L-methionine-dependent methyltransferases"/>
    <property type="match status" value="1"/>
</dbReference>
<dbReference type="VEuPathDB" id="VectorBase:SSCA001125"/>